<dbReference type="AlphaFoldDB" id="A0A3N6P9T5"/>
<proteinExistence type="predicted"/>
<dbReference type="Gene3D" id="3.40.50.2000">
    <property type="entry name" value="Glycogen Phosphorylase B"/>
    <property type="match status" value="2"/>
</dbReference>
<dbReference type="OrthoDB" id="132546at2157"/>
<dbReference type="RefSeq" id="WP_124176930.1">
    <property type="nucleotide sequence ID" value="NZ_REFY01000001.1"/>
</dbReference>
<keyword evidence="3" id="KW-1185">Reference proteome</keyword>
<comment type="caution">
    <text evidence="2">The sequence shown here is derived from an EMBL/GenBank/DDBJ whole genome shotgun (WGS) entry which is preliminary data.</text>
</comment>
<dbReference type="CDD" id="cd03811">
    <property type="entry name" value="GT4_GT28_WabH-like"/>
    <property type="match status" value="1"/>
</dbReference>
<dbReference type="Pfam" id="PF13692">
    <property type="entry name" value="Glyco_trans_1_4"/>
    <property type="match status" value="1"/>
</dbReference>
<accession>A0A3N6P9T5</accession>
<dbReference type="EMBL" id="REFY01000001">
    <property type="protein sequence ID" value="RQG93045.1"/>
    <property type="molecule type" value="Genomic_DNA"/>
</dbReference>
<keyword evidence="2" id="KW-0808">Transferase</keyword>
<organism evidence="2 3">
    <name type="scientific">Natrarchaeobius halalkaliphilus</name>
    <dbReference type="NCBI Taxonomy" id="1679091"/>
    <lineage>
        <taxon>Archaea</taxon>
        <taxon>Methanobacteriati</taxon>
        <taxon>Methanobacteriota</taxon>
        <taxon>Stenosarchaea group</taxon>
        <taxon>Halobacteria</taxon>
        <taxon>Halobacteriales</taxon>
        <taxon>Natrialbaceae</taxon>
        <taxon>Natrarchaeobius</taxon>
    </lineage>
</organism>
<dbReference type="InterPro" id="IPR028098">
    <property type="entry name" value="Glyco_trans_4-like_N"/>
</dbReference>
<evidence type="ECO:0000313" key="2">
    <source>
        <dbReference type="EMBL" id="RQG93045.1"/>
    </source>
</evidence>
<sequence length="368" mass="40877">MVEATFFTHNLGVGGAQRVLVNLSTELAKRGREIEIVVHTDKGKLASEVHDDVNIYYTNTPNFVPTIRSLRSYLRDRHPDVLLSTVNIANLAAIIAGKTTNTDTHHVVRMANTPSKKAQDYENKQIRHKVVPYMMRGLYPLSDEILAVSAGLKDDLVQSYGIDPSKIRVIYNPTVTQAVFEKAEQPVDHRWLDDPSQDVILGVGSLIKQKDFETLIKSFCRVQQRIDAKLLILGKGNQRDALGRLVQDLGLTSQVDLYGAVANPYSYMANADLFVLSSRWEGCPNVLIEAMACDTPVVSTDCPNGPREILRNGEYGPLVPMGDSNTMATAIVDQLENTSQFSNVKDRAMDFHVNVIADEYEKLLFGDA</sequence>
<dbReference type="GO" id="GO:0016740">
    <property type="term" value="F:transferase activity"/>
    <property type="evidence" value="ECO:0007669"/>
    <property type="project" value="UniProtKB-KW"/>
</dbReference>
<evidence type="ECO:0000259" key="1">
    <source>
        <dbReference type="Pfam" id="PF13439"/>
    </source>
</evidence>
<feature type="domain" description="Glycosyltransferase subfamily 4-like N-terminal" evidence="1">
    <location>
        <begin position="13"/>
        <end position="174"/>
    </location>
</feature>
<name>A0A3N6P9T5_9EURY</name>
<dbReference type="Pfam" id="PF13439">
    <property type="entry name" value="Glyco_transf_4"/>
    <property type="match status" value="1"/>
</dbReference>
<dbReference type="Proteomes" id="UP000273828">
    <property type="component" value="Unassembled WGS sequence"/>
</dbReference>
<reference evidence="2 3" key="1">
    <citation type="submission" date="2018-10" db="EMBL/GenBank/DDBJ databases">
        <title>Natrarchaeobius chitinivorans gen. nov., sp. nov., and Natrarchaeobius haloalkaliphilus sp. nov., alkaliphilic, chitin-utilizing haloarchaea from hypersaline alkaline lakes.</title>
        <authorList>
            <person name="Sorokin D.Y."/>
            <person name="Elcheninov A.G."/>
            <person name="Kostrikina N.A."/>
            <person name="Bale N.J."/>
            <person name="Sinninghe Damste J.S."/>
            <person name="Khijniak T.V."/>
            <person name="Kublanov I.V."/>
            <person name="Toshchakov S.V."/>
        </authorList>
    </citation>
    <scope>NUCLEOTIDE SEQUENCE [LARGE SCALE GENOMIC DNA]</scope>
    <source>
        <strain evidence="2 3">AArcht-Sl</strain>
    </source>
</reference>
<protein>
    <submittedName>
        <fullName evidence="2">Glycosyltransferase</fullName>
    </submittedName>
</protein>
<dbReference type="PANTHER" id="PTHR12526:SF630">
    <property type="entry name" value="GLYCOSYLTRANSFERASE"/>
    <property type="match status" value="1"/>
</dbReference>
<evidence type="ECO:0000313" key="3">
    <source>
        <dbReference type="Proteomes" id="UP000273828"/>
    </source>
</evidence>
<gene>
    <name evidence="2" type="ORF">EA462_02200</name>
</gene>
<dbReference type="PANTHER" id="PTHR12526">
    <property type="entry name" value="GLYCOSYLTRANSFERASE"/>
    <property type="match status" value="1"/>
</dbReference>
<dbReference type="SUPFAM" id="SSF53756">
    <property type="entry name" value="UDP-Glycosyltransferase/glycogen phosphorylase"/>
    <property type="match status" value="1"/>
</dbReference>